<dbReference type="OrthoDB" id="9771846at2"/>
<keyword evidence="4" id="KW-1185">Reference proteome</keyword>
<comment type="caution">
    <text evidence="3">The sequence shown here is derived from an EMBL/GenBank/DDBJ whole genome shotgun (WGS) entry which is preliminary data.</text>
</comment>
<evidence type="ECO:0000256" key="1">
    <source>
        <dbReference type="ARBA" id="ARBA00022676"/>
    </source>
</evidence>
<sequence length="259" mass="28375">MGAFKAIADRDILGIRVKSLGWTEALDELERGLAGDEPQRIVNFLNANNANMAMRDPTYRSGLSRSQVLPDGIGIDIASRALHGRPFPANLNGTDLVPALLVRVSRPLRVALVGARPDVLARATANFSVLMPWHHFTAVSDGYFDRAESARVLERLAELAPDITLVAMGSPAQEIWIDGHIGAGHGRLVVGVGALFDFISGGVPRAPDLVREMRLEWLYRLSREPGRLWRRYVLGNPLFLFHVLRYKLGGHVSSSSPAS</sequence>
<dbReference type="InterPro" id="IPR004629">
    <property type="entry name" value="WecG_TagA_CpsF"/>
</dbReference>
<keyword evidence="1" id="KW-0328">Glycosyltransferase</keyword>
<proteinExistence type="predicted"/>
<dbReference type="AlphaFoldDB" id="A0A317PD49"/>
<evidence type="ECO:0000256" key="2">
    <source>
        <dbReference type="ARBA" id="ARBA00022679"/>
    </source>
</evidence>
<dbReference type="GO" id="GO:0016758">
    <property type="term" value="F:hexosyltransferase activity"/>
    <property type="evidence" value="ECO:0007669"/>
    <property type="project" value="TreeGrafter"/>
</dbReference>
<accession>A0A317PD49</accession>
<protein>
    <submittedName>
        <fullName evidence="3">Exopolysaccharide biosynthesis WecB/TagA/CpsF family protein</fullName>
    </submittedName>
</protein>
<dbReference type="NCBIfam" id="TIGR00696">
    <property type="entry name" value="wecG_tagA_cpsF"/>
    <property type="match status" value="1"/>
</dbReference>
<dbReference type="PANTHER" id="PTHR34136:SF1">
    <property type="entry name" value="UDP-N-ACETYL-D-MANNOSAMINURONIC ACID TRANSFERASE"/>
    <property type="match status" value="1"/>
</dbReference>
<dbReference type="PANTHER" id="PTHR34136">
    <property type="match status" value="1"/>
</dbReference>
<dbReference type="EMBL" id="QGTR01000014">
    <property type="protein sequence ID" value="PWV95264.1"/>
    <property type="molecule type" value="Genomic_DNA"/>
</dbReference>
<dbReference type="RefSeq" id="WP_110034627.1">
    <property type="nucleotide sequence ID" value="NZ_QGTR01000014.1"/>
</dbReference>
<dbReference type="Proteomes" id="UP000246352">
    <property type="component" value="Unassembled WGS sequence"/>
</dbReference>
<keyword evidence="2" id="KW-0808">Transferase</keyword>
<evidence type="ECO:0000313" key="4">
    <source>
        <dbReference type="Proteomes" id="UP000246352"/>
    </source>
</evidence>
<dbReference type="Pfam" id="PF03808">
    <property type="entry name" value="Glyco_tran_WecG"/>
    <property type="match status" value="1"/>
</dbReference>
<organism evidence="3 4">
    <name type="scientific">Hoeflea marina</name>
    <dbReference type="NCBI Taxonomy" id="274592"/>
    <lineage>
        <taxon>Bacteria</taxon>
        <taxon>Pseudomonadati</taxon>
        <taxon>Pseudomonadota</taxon>
        <taxon>Alphaproteobacteria</taxon>
        <taxon>Hyphomicrobiales</taxon>
        <taxon>Rhizobiaceae</taxon>
        <taxon>Hoeflea</taxon>
    </lineage>
</organism>
<gene>
    <name evidence="3" type="ORF">DFR52_11421</name>
</gene>
<evidence type="ECO:0000313" key="3">
    <source>
        <dbReference type="EMBL" id="PWV95264.1"/>
    </source>
</evidence>
<name>A0A317PD49_9HYPH</name>
<dbReference type="CDD" id="cd06533">
    <property type="entry name" value="Glyco_transf_WecG_TagA"/>
    <property type="match status" value="1"/>
</dbReference>
<reference evidence="3 4" key="1">
    <citation type="submission" date="2018-05" db="EMBL/GenBank/DDBJ databases">
        <title>Genomic Encyclopedia of Type Strains, Phase IV (KMG-IV): sequencing the most valuable type-strain genomes for metagenomic binning, comparative biology and taxonomic classification.</title>
        <authorList>
            <person name="Goeker M."/>
        </authorList>
    </citation>
    <scope>NUCLEOTIDE SEQUENCE [LARGE SCALE GENOMIC DNA]</scope>
    <source>
        <strain evidence="3 4">DSM 16791</strain>
    </source>
</reference>